<dbReference type="GO" id="GO:0005886">
    <property type="term" value="C:plasma membrane"/>
    <property type="evidence" value="ECO:0007669"/>
    <property type="project" value="TreeGrafter"/>
</dbReference>
<dbReference type="PANTHER" id="PTHR24243:SF230">
    <property type="entry name" value="G-PROTEIN COUPLED RECEPTORS FAMILY 1 PROFILE DOMAIN-CONTAINING PROTEIN"/>
    <property type="match status" value="1"/>
</dbReference>
<feature type="non-terminal residue" evidence="8">
    <location>
        <position position="282"/>
    </location>
</feature>
<keyword evidence="3" id="KW-1133">Transmembrane helix</keyword>
<evidence type="ECO:0000256" key="5">
    <source>
        <dbReference type="ARBA" id="ARBA00023136"/>
    </source>
</evidence>
<dbReference type="SUPFAM" id="SSF81321">
    <property type="entry name" value="Family A G protein-coupled receptor-like"/>
    <property type="match status" value="1"/>
</dbReference>
<comment type="subcellular location">
    <subcellularLocation>
        <location evidence="1">Membrane</location>
        <topology evidence="1">Multi-pass membrane protein</topology>
    </subcellularLocation>
</comment>
<reference evidence="8" key="1">
    <citation type="submission" date="2022-03" db="EMBL/GenBank/DDBJ databases">
        <authorList>
            <person name="Martin C."/>
        </authorList>
    </citation>
    <scope>NUCLEOTIDE SEQUENCE</scope>
</reference>
<keyword evidence="6" id="KW-0675">Receptor</keyword>
<dbReference type="Proteomes" id="UP000749559">
    <property type="component" value="Unassembled WGS sequence"/>
</dbReference>
<evidence type="ECO:0000256" key="7">
    <source>
        <dbReference type="ARBA" id="ARBA00023224"/>
    </source>
</evidence>
<dbReference type="OrthoDB" id="9990906at2759"/>
<dbReference type="PRINTS" id="PR00237">
    <property type="entry name" value="GPCRRHODOPSN"/>
</dbReference>
<evidence type="ECO:0000256" key="2">
    <source>
        <dbReference type="ARBA" id="ARBA00022692"/>
    </source>
</evidence>
<gene>
    <name evidence="8" type="ORF">OFUS_LOCUS3957</name>
</gene>
<keyword evidence="9" id="KW-1185">Reference proteome</keyword>
<evidence type="ECO:0000256" key="4">
    <source>
        <dbReference type="ARBA" id="ARBA00023040"/>
    </source>
</evidence>
<accession>A0A8J1TFA0</accession>
<dbReference type="AlphaFoldDB" id="A0A8J1TFA0"/>
<dbReference type="Gene3D" id="1.20.1070.10">
    <property type="entry name" value="Rhodopsin 7-helix transmembrane proteins"/>
    <property type="match status" value="1"/>
</dbReference>
<keyword evidence="5" id="KW-0472">Membrane</keyword>
<keyword evidence="2" id="KW-0812">Transmembrane</keyword>
<evidence type="ECO:0000256" key="3">
    <source>
        <dbReference type="ARBA" id="ARBA00022989"/>
    </source>
</evidence>
<keyword evidence="4" id="KW-0297">G-protein coupled receptor</keyword>
<keyword evidence="7" id="KW-0807">Transducer</keyword>
<proteinExistence type="predicted"/>
<dbReference type="PROSITE" id="PS50262">
    <property type="entry name" value="G_PROTEIN_RECEP_F1_2"/>
    <property type="match status" value="1"/>
</dbReference>
<evidence type="ECO:0000313" key="8">
    <source>
        <dbReference type="EMBL" id="CAH1776822.1"/>
    </source>
</evidence>
<dbReference type="InterPro" id="IPR017452">
    <property type="entry name" value="GPCR_Rhodpsn_7TM"/>
</dbReference>
<dbReference type="PANTHER" id="PTHR24243">
    <property type="entry name" value="G-PROTEIN COUPLED RECEPTOR"/>
    <property type="match status" value="1"/>
</dbReference>
<name>A0A8J1TFA0_OWEFU</name>
<protein>
    <submittedName>
        <fullName evidence="8">Uncharacterized protein</fullName>
    </submittedName>
</protein>
<dbReference type="InterPro" id="IPR000276">
    <property type="entry name" value="GPCR_Rhodpsn"/>
</dbReference>
<feature type="non-terminal residue" evidence="8">
    <location>
        <position position="1"/>
    </location>
</feature>
<evidence type="ECO:0000313" key="9">
    <source>
        <dbReference type="Proteomes" id="UP000749559"/>
    </source>
</evidence>
<sequence>LNLLGALAIFDTIQLAVVCFSRWVYQTFKTQYSSVMCKWMKYVGAISYGCAVYIIVAMAFSRCFAVTLPMKAKLYLSVCRTRKLIVGIFIFMMVFNVPFKLYSNKKIGMKICETLTSADLFANVYPWVSLTLITILPFVILIVMNLTIIYTFSKSRRRGTLNTTVGDRLRRSMSHRNKHLTRMFLAGSIAFIVLTSPFYIREAIYKVFYSENTAWGEARRLLLNRITLMLWFTNCAANVFIYGISGTKFRKDLGLLFSRVTRRSTSQPQSHQLQVSSNQRPV</sequence>
<dbReference type="Pfam" id="PF00001">
    <property type="entry name" value="7tm_1"/>
    <property type="match status" value="1"/>
</dbReference>
<comment type="caution">
    <text evidence="8">The sequence shown here is derived from an EMBL/GenBank/DDBJ whole genome shotgun (WGS) entry which is preliminary data.</text>
</comment>
<dbReference type="GO" id="GO:0004930">
    <property type="term" value="F:G protein-coupled receptor activity"/>
    <property type="evidence" value="ECO:0007669"/>
    <property type="project" value="UniProtKB-KW"/>
</dbReference>
<evidence type="ECO:0000256" key="6">
    <source>
        <dbReference type="ARBA" id="ARBA00023170"/>
    </source>
</evidence>
<evidence type="ECO:0000256" key="1">
    <source>
        <dbReference type="ARBA" id="ARBA00004141"/>
    </source>
</evidence>
<dbReference type="EMBL" id="CAIIXF020000002">
    <property type="protein sequence ID" value="CAH1776822.1"/>
    <property type="molecule type" value="Genomic_DNA"/>
</dbReference>
<organism evidence="8 9">
    <name type="scientific">Owenia fusiformis</name>
    <name type="common">Polychaete worm</name>
    <dbReference type="NCBI Taxonomy" id="6347"/>
    <lineage>
        <taxon>Eukaryota</taxon>
        <taxon>Metazoa</taxon>
        <taxon>Spiralia</taxon>
        <taxon>Lophotrochozoa</taxon>
        <taxon>Annelida</taxon>
        <taxon>Polychaeta</taxon>
        <taxon>Sedentaria</taxon>
        <taxon>Canalipalpata</taxon>
        <taxon>Sabellida</taxon>
        <taxon>Oweniida</taxon>
        <taxon>Oweniidae</taxon>
        <taxon>Owenia</taxon>
    </lineage>
</organism>